<feature type="compositionally biased region" description="Polar residues" evidence="1">
    <location>
        <begin position="21"/>
        <end position="40"/>
    </location>
</feature>
<evidence type="ECO:0000313" key="2">
    <source>
        <dbReference type="EMBL" id="GCE07995.1"/>
    </source>
</evidence>
<dbReference type="EMBL" id="BIFQ01000002">
    <property type="protein sequence ID" value="GCE07995.1"/>
    <property type="molecule type" value="Genomic_DNA"/>
</dbReference>
<reference evidence="3" key="1">
    <citation type="submission" date="2018-12" db="EMBL/GenBank/DDBJ databases">
        <title>Tengunoibacter tsumagoiensis gen. nov., sp. nov., Dictyobacter kobayashii sp. nov., D. alpinus sp. nov., and D. joshuensis sp. nov. and description of Dictyobacteraceae fam. nov. within the order Ktedonobacterales isolated from Tengu-no-mugimeshi.</title>
        <authorList>
            <person name="Wang C.M."/>
            <person name="Zheng Y."/>
            <person name="Sakai Y."/>
            <person name="Toyoda A."/>
            <person name="Minakuchi Y."/>
            <person name="Abe K."/>
            <person name="Yokota A."/>
            <person name="Yabe S."/>
        </authorList>
    </citation>
    <scope>NUCLEOTIDE SEQUENCE [LARGE SCALE GENOMIC DNA]</scope>
    <source>
        <strain evidence="3">S-27</strain>
    </source>
</reference>
<proteinExistence type="predicted"/>
<accession>A0A401ZM98</accession>
<name>A0A401ZM98_9CHLR</name>
<feature type="region of interest" description="Disordered" evidence="1">
    <location>
        <begin position="1"/>
        <end position="41"/>
    </location>
</feature>
<sequence length="80" mass="8946">MSANGDKQALGVLADPALTGSGEQATTRLSGHWQEQQQARGEQECFQEERLTGGYVPEKHIYVDVLSVHLPKKTLYEDRF</sequence>
<protein>
    <submittedName>
        <fullName evidence="2">Uncharacterized protein</fullName>
    </submittedName>
</protein>
<dbReference type="AlphaFoldDB" id="A0A401ZM98"/>
<gene>
    <name evidence="2" type="ORF">KDAU_53240</name>
</gene>
<keyword evidence="3" id="KW-1185">Reference proteome</keyword>
<evidence type="ECO:0000313" key="3">
    <source>
        <dbReference type="Proteomes" id="UP000287224"/>
    </source>
</evidence>
<comment type="caution">
    <text evidence="2">The sequence shown here is derived from an EMBL/GenBank/DDBJ whole genome shotgun (WGS) entry which is preliminary data.</text>
</comment>
<evidence type="ECO:0000256" key="1">
    <source>
        <dbReference type="SAM" id="MobiDB-lite"/>
    </source>
</evidence>
<organism evidence="2 3">
    <name type="scientific">Dictyobacter aurantiacus</name>
    <dbReference type="NCBI Taxonomy" id="1936993"/>
    <lineage>
        <taxon>Bacteria</taxon>
        <taxon>Bacillati</taxon>
        <taxon>Chloroflexota</taxon>
        <taxon>Ktedonobacteria</taxon>
        <taxon>Ktedonobacterales</taxon>
        <taxon>Dictyobacteraceae</taxon>
        <taxon>Dictyobacter</taxon>
    </lineage>
</organism>
<dbReference type="Proteomes" id="UP000287224">
    <property type="component" value="Unassembled WGS sequence"/>
</dbReference>